<proteinExistence type="predicted"/>
<name>A0A9W4WKC0_9PEZI</name>
<evidence type="ECO:0000256" key="5">
    <source>
        <dbReference type="SAM" id="MobiDB-lite"/>
    </source>
</evidence>
<evidence type="ECO:0000313" key="8">
    <source>
        <dbReference type="Proteomes" id="UP001152533"/>
    </source>
</evidence>
<protein>
    <recommendedName>
        <fullName evidence="9">Major facilitator superfamily transporter</fullName>
    </recommendedName>
</protein>
<feature type="transmembrane region" description="Helical" evidence="6">
    <location>
        <begin position="310"/>
        <end position="330"/>
    </location>
</feature>
<dbReference type="SUPFAM" id="SSF103473">
    <property type="entry name" value="MFS general substrate transporter"/>
    <property type="match status" value="1"/>
</dbReference>
<dbReference type="GO" id="GO:0005886">
    <property type="term" value="C:plasma membrane"/>
    <property type="evidence" value="ECO:0007669"/>
    <property type="project" value="TreeGrafter"/>
</dbReference>
<feature type="transmembrane region" description="Helical" evidence="6">
    <location>
        <begin position="110"/>
        <end position="133"/>
    </location>
</feature>
<evidence type="ECO:0000313" key="7">
    <source>
        <dbReference type="EMBL" id="CAI0655514.1"/>
    </source>
</evidence>
<keyword evidence="2 6" id="KW-0812">Transmembrane</keyword>
<keyword evidence="3 6" id="KW-1133">Transmembrane helix</keyword>
<feature type="transmembrane region" description="Helical" evidence="6">
    <location>
        <begin position="198"/>
        <end position="216"/>
    </location>
</feature>
<organism evidence="7 8">
    <name type="scientific">Colletotrichum noveboracense</name>
    <dbReference type="NCBI Taxonomy" id="2664923"/>
    <lineage>
        <taxon>Eukaryota</taxon>
        <taxon>Fungi</taxon>
        <taxon>Dikarya</taxon>
        <taxon>Ascomycota</taxon>
        <taxon>Pezizomycotina</taxon>
        <taxon>Sordariomycetes</taxon>
        <taxon>Hypocreomycetidae</taxon>
        <taxon>Glomerellales</taxon>
        <taxon>Glomerellaceae</taxon>
        <taxon>Colletotrichum</taxon>
        <taxon>Colletotrichum gloeosporioides species complex</taxon>
    </lineage>
</organism>
<keyword evidence="4 6" id="KW-0472">Membrane</keyword>
<feature type="transmembrane region" description="Helical" evidence="6">
    <location>
        <begin position="67"/>
        <end position="89"/>
    </location>
</feature>
<sequence>YRQGVGAGGMYVLCLVIFTDLMPLRLRFKLYGIIKGLAQMDWLGGFLFTASWVSLLIGISWGGVQFAWGSAQTVAPITLGVGLAATIMYEARYASHPFLKKTIFTSLNSVLVYILGFLQVVRPTVYYVPFYFLSVQGYTPTTSGVAMLPVSVLLVPGSIISGIMISRLDRYRWAIWIGWMLTTVTSGLLIQRDVGTPVVVWVVTLMVGGVGHGLVLNAQTFVSGISTPEANDGESAAMYLFSRTIGTAIGVNLGSSVFQNFIAVKLPVELSAVAHHAEKYLATLRHLPDGAYKDSILGAYAFAFQRVHTVFTGVAGLGLLLSVFIPRYSLNRTSTHRRTSLEKDEEASSQSRTVGLY</sequence>
<feature type="compositionally biased region" description="Polar residues" evidence="5">
    <location>
        <begin position="348"/>
        <end position="357"/>
    </location>
</feature>
<comment type="caution">
    <text evidence="7">The sequence shown here is derived from an EMBL/GenBank/DDBJ whole genome shotgun (WGS) entry which is preliminary data.</text>
</comment>
<evidence type="ECO:0000256" key="1">
    <source>
        <dbReference type="ARBA" id="ARBA00004141"/>
    </source>
</evidence>
<dbReference type="Proteomes" id="UP001152533">
    <property type="component" value="Unassembled WGS sequence"/>
</dbReference>
<evidence type="ECO:0000256" key="4">
    <source>
        <dbReference type="ARBA" id="ARBA00023136"/>
    </source>
</evidence>
<dbReference type="Gene3D" id="1.20.1250.20">
    <property type="entry name" value="MFS general substrate transporter like domains"/>
    <property type="match status" value="1"/>
</dbReference>
<gene>
    <name evidence="7" type="ORF">CGXH109_LOCUS150162</name>
</gene>
<feature type="transmembrane region" description="Helical" evidence="6">
    <location>
        <begin position="173"/>
        <end position="192"/>
    </location>
</feature>
<dbReference type="EMBL" id="CAMGZC010003093">
    <property type="protein sequence ID" value="CAI0655514.1"/>
    <property type="molecule type" value="Genomic_DNA"/>
</dbReference>
<evidence type="ECO:0000256" key="3">
    <source>
        <dbReference type="ARBA" id="ARBA00022989"/>
    </source>
</evidence>
<feature type="transmembrane region" description="Helical" evidence="6">
    <location>
        <begin position="40"/>
        <end position="61"/>
    </location>
</feature>
<feature type="region of interest" description="Disordered" evidence="5">
    <location>
        <begin position="335"/>
        <end position="357"/>
    </location>
</feature>
<dbReference type="InterPro" id="IPR036259">
    <property type="entry name" value="MFS_trans_sf"/>
</dbReference>
<evidence type="ECO:0008006" key="9">
    <source>
        <dbReference type="Google" id="ProtNLM"/>
    </source>
</evidence>
<dbReference type="GO" id="GO:0022857">
    <property type="term" value="F:transmembrane transporter activity"/>
    <property type="evidence" value="ECO:0007669"/>
    <property type="project" value="TreeGrafter"/>
</dbReference>
<comment type="subcellular location">
    <subcellularLocation>
        <location evidence="1">Membrane</location>
        <topology evidence="1">Multi-pass membrane protein</topology>
    </subcellularLocation>
</comment>
<evidence type="ECO:0000256" key="6">
    <source>
        <dbReference type="SAM" id="Phobius"/>
    </source>
</evidence>
<dbReference type="PANTHER" id="PTHR23501">
    <property type="entry name" value="MAJOR FACILITATOR SUPERFAMILY"/>
    <property type="match status" value="1"/>
</dbReference>
<keyword evidence="8" id="KW-1185">Reference proteome</keyword>
<accession>A0A9W4WKC0</accession>
<feature type="non-terminal residue" evidence="7">
    <location>
        <position position="1"/>
    </location>
</feature>
<feature type="transmembrane region" description="Helical" evidence="6">
    <location>
        <begin position="6"/>
        <end position="28"/>
    </location>
</feature>
<reference evidence="7" key="1">
    <citation type="submission" date="2022-08" db="EMBL/GenBank/DDBJ databases">
        <authorList>
            <person name="Giroux E."/>
            <person name="Giroux E."/>
        </authorList>
    </citation>
    <scope>NUCLEOTIDE SEQUENCE</scope>
    <source>
        <strain evidence="7">H1091258</strain>
    </source>
</reference>
<feature type="transmembrane region" description="Helical" evidence="6">
    <location>
        <begin position="145"/>
        <end position="166"/>
    </location>
</feature>
<evidence type="ECO:0000256" key="2">
    <source>
        <dbReference type="ARBA" id="ARBA00022692"/>
    </source>
</evidence>
<feature type="transmembrane region" description="Helical" evidence="6">
    <location>
        <begin position="237"/>
        <end position="258"/>
    </location>
</feature>
<dbReference type="PANTHER" id="PTHR23501:SF94">
    <property type="entry name" value="MAJOR FACILITATOR SUPERFAMILY (MFS) PROFILE DOMAIN-CONTAINING PROTEIN"/>
    <property type="match status" value="1"/>
</dbReference>
<dbReference type="AlphaFoldDB" id="A0A9W4WKC0"/>